<protein>
    <recommendedName>
        <fullName evidence="5">EC45 protein</fullName>
    </recommendedName>
</protein>
<dbReference type="KEGG" id="cdet:87952081"/>
<feature type="compositionally biased region" description="Basic and acidic residues" evidence="1">
    <location>
        <begin position="103"/>
        <end position="115"/>
    </location>
</feature>
<dbReference type="Proteomes" id="UP001322277">
    <property type="component" value="Chromosome 12"/>
</dbReference>
<keyword evidence="2" id="KW-0732">Signal</keyword>
<feature type="region of interest" description="Disordered" evidence="1">
    <location>
        <begin position="53"/>
        <end position="115"/>
    </location>
</feature>
<dbReference type="GeneID" id="87952081"/>
<evidence type="ECO:0008006" key="5">
    <source>
        <dbReference type="Google" id="ProtNLM"/>
    </source>
</evidence>
<dbReference type="EMBL" id="CP137316">
    <property type="protein sequence ID" value="WQF90568.1"/>
    <property type="molecule type" value="Genomic_DNA"/>
</dbReference>
<sequence length="115" mass="11354">MRISVAVFTSALVLGVLAAPIDKIAPASTINTLNDDVVNATVVDPSYIKKREKYFEGGGGGRGGRGGGRGGGKGKDKSKDHGTRGGGGGGGGGGTSKPPDPSCGHDKKDSIDVGC</sequence>
<organism evidence="3 4">
    <name type="scientific">Colletotrichum destructivum</name>
    <dbReference type="NCBI Taxonomy" id="34406"/>
    <lineage>
        <taxon>Eukaryota</taxon>
        <taxon>Fungi</taxon>
        <taxon>Dikarya</taxon>
        <taxon>Ascomycota</taxon>
        <taxon>Pezizomycotina</taxon>
        <taxon>Sordariomycetes</taxon>
        <taxon>Hypocreomycetidae</taxon>
        <taxon>Glomerellales</taxon>
        <taxon>Glomerellaceae</taxon>
        <taxon>Colletotrichum</taxon>
        <taxon>Colletotrichum destructivum species complex</taxon>
    </lineage>
</organism>
<proteinExistence type="predicted"/>
<name>A0AAX4J4R9_9PEZI</name>
<reference evidence="4" key="1">
    <citation type="journal article" date="2023" name="bioRxiv">
        <title>Complete genome of the Medicago anthracnose fungus, Colletotrichum destructivum, reveals a mini-chromosome-like region within a core chromosome.</title>
        <authorList>
            <person name="Lapalu N."/>
            <person name="Simon A."/>
            <person name="Lu A."/>
            <person name="Plaumann P.-L."/>
            <person name="Amselem J."/>
            <person name="Pigne S."/>
            <person name="Auger A."/>
            <person name="Koch C."/>
            <person name="Dallery J.-F."/>
            <person name="O'Connell R.J."/>
        </authorList>
    </citation>
    <scope>NUCLEOTIDE SEQUENCE [LARGE SCALE GENOMIC DNA]</scope>
    <source>
        <strain evidence="4">CBS 520.97</strain>
    </source>
</reference>
<dbReference type="RefSeq" id="XP_062787788.1">
    <property type="nucleotide sequence ID" value="XM_062931737.1"/>
</dbReference>
<feature type="chain" id="PRO_5043847785" description="EC45 protein" evidence="2">
    <location>
        <begin position="19"/>
        <end position="115"/>
    </location>
</feature>
<evidence type="ECO:0000256" key="2">
    <source>
        <dbReference type="SAM" id="SignalP"/>
    </source>
</evidence>
<accession>A0AAX4J4R9</accession>
<evidence type="ECO:0000256" key="1">
    <source>
        <dbReference type="SAM" id="MobiDB-lite"/>
    </source>
</evidence>
<gene>
    <name evidence="3" type="ORF">CDEST_15582</name>
</gene>
<evidence type="ECO:0000313" key="4">
    <source>
        <dbReference type="Proteomes" id="UP001322277"/>
    </source>
</evidence>
<feature type="compositionally biased region" description="Gly residues" evidence="1">
    <location>
        <begin position="84"/>
        <end position="95"/>
    </location>
</feature>
<dbReference type="AlphaFoldDB" id="A0AAX4J4R9"/>
<keyword evidence="4" id="KW-1185">Reference proteome</keyword>
<feature type="signal peptide" evidence="2">
    <location>
        <begin position="1"/>
        <end position="18"/>
    </location>
</feature>
<feature type="compositionally biased region" description="Basic and acidic residues" evidence="1">
    <location>
        <begin position="73"/>
        <end position="83"/>
    </location>
</feature>
<evidence type="ECO:0000313" key="3">
    <source>
        <dbReference type="EMBL" id="WQF90568.1"/>
    </source>
</evidence>
<feature type="compositionally biased region" description="Gly residues" evidence="1">
    <location>
        <begin position="56"/>
        <end position="71"/>
    </location>
</feature>